<organism evidence="7 8">
    <name type="scientific">Colletotrichum higginsianum</name>
    <dbReference type="NCBI Taxonomy" id="80884"/>
    <lineage>
        <taxon>Eukaryota</taxon>
        <taxon>Fungi</taxon>
        <taxon>Dikarya</taxon>
        <taxon>Ascomycota</taxon>
        <taxon>Pezizomycotina</taxon>
        <taxon>Sordariomycetes</taxon>
        <taxon>Hypocreomycetidae</taxon>
        <taxon>Glomerellales</taxon>
        <taxon>Glomerellaceae</taxon>
        <taxon>Colletotrichum</taxon>
        <taxon>Colletotrichum destructivum species complex</taxon>
    </lineage>
</organism>
<dbReference type="PROSITE" id="PS50217">
    <property type="entry name" value="BZIP"/>
    <property type="match status" value="1"/>
</dbReference>
<evidence type="ECO:0000313" key="8">
    <source>
        <dbReference type="Proteomes" id="UP000305883"/>
    </source>
</evidence>
<feature type="compositionally biased region" description="Polar residues" evidence="5">
    <location>
        <begin position="136"/>
        <end position="155"/>
    </location>
</feature>
<protein>
    <submittedName>
        <fullName evidence="7">Cyclic AMP-responsive element-binding protein 5</fullName>
    </submittedName>
</protein>
<feature type="compositionally biased region" description="Basic residues" evidence="5">
    <location>
        <begin position="207"/>
        <end position="217"/>
    </location>
</feature>
<gene>
    <name evidence="7" type="ORF">CH35J_008579</name>
</gene>
<evidence type="ECO:0000256" key="2">
    <source>
        <dbReference type="ARBA" id="ARBA00023015"/>
    </source>
</evidence>
<keyword evidence="4" id="KW-0539">Nucleus</keyword>
<dbReference type="SMART" id="SM00338">
    <property type="entry name" value="BRLZ"/>
    <property type="match status" value="1"/>
</dbReference>
<reference evidence="7 8" key="1">
    <citation type="journal article" date="2019" name="Genome Biol. Evol.">
        <title>Genomic Plasticity Mediated by Transposable Elements in the Plant Pathogenic Fungus Colletotrichum higginsianum.</title>
        <authorList>
            <person name="Tsushima A."/>
            <person name="Gan P."/>
            <person name="Kumakura N."/>
            <person name="Narusaka M."/>
            <person name="Takano Y."/>
            <person name="Narusaka Y."/>
            <person name="Shirasu K."/>
        </authorList>
    </citation>
    <scope>NUCLEOTIDE SEQUENCE [LARGE SCALE GENOMIC DNA]</scope>
    <source>
        <strain evidence="7 8">MAFF305635-RFP</strain>
    </source>
</reference>
<dbReference type="SUPFAM" id="SSF57959">
    <property type="entry name" value="Leucine zipper domain"/>
    <property type="match status" value="1"/>
</dbReference>
<comment type="subcellular location">
    <subcellularLocation>
        <location evidence="1">Nucleus</location>
    </subcellularLocation>
</comment>
<dbReference type="Gene3D" id="1.20.5.170">
    <property type="match status" value="1"/>
</dbReference>
<dbReference type="GO" id="GO:0003700">
    <property type="term" value="F:DNA-binding transcription factor activity"/>
    <property type="evidence" value="ECO:0007669"/>
    <property type="project" value="InterPro"/>
</dbReference>
<proteinExistence type="predicted"/>
<dbReference type="EMBL" id="MWPZ01000006">
    <property type="protein sequence ID" value="TIC95729.1"/>
    <property type="molecule type" value="Genomic_DNA"/>
</dbReference>
<keyword evidence="3" id="KW-0804">Transcription</keyword>
<sequence>MPHTRLEHAPTRNHILGGPLLESAIPYLNQMAQSGYPGPAPLVEARHMSLSLYDISLPEQTPFLSPANDYHLCQQWPGHDFQIFEPAFSPGNPVGPMDSVHWEGERQSHQSSETTITTTPGYSVVGWAPRSDDWSSYQELQQNLQQPRSAVFSQPPQWPTPAASPLAVDAAWQPATSGPSRPEPDSRTATTKKKVTMSAKELPGPHRPPKAQHRTKRSRVEAGSEPSPVTPISYDEDAGWVEGDNEGEDSDTSRALRGPERKKTYRVKNRAAAKRCREKTKQYEMDLSNKEKQVTQERVYLDACVAALKNEVLTLRNQILEHGSCDCEMIQGYIARTASSVGHTGHRVPAMLPPSA</sequence>
<dbReference type="CDD" id="cd14687">
    <property type="entry name" value="bZIP_ATF2"/>
    <property type="match status" value="1"/>
</dbReference>
<dbReference type="InterPro" id="IPR051027">
    <property type="entry name" value="bZIP_transcription_factors"/>
</dbReference>
<dbReference type="AlphaFoldDB" id="A0A4T0VT19"/>
<feature type="compositionally biased region" description="Acidic residues" evidence="5">
    <location>
        <begin position="234"/>
        <end position="250"/>
    </location>
</feature>
<evidence type="ECO:0000256" key="3">
    <source>
        <dbReference type="ARBA" id="ARBA00023163"/>
    </source>
</evidence>
<evidence type="ECO:0000256" key="4">
    <source>
        <dbReference type="ARBA" id="ARBA00023242"/>
    </source>
</evidence>
<feature type="domain" description="BZIP" evidence="6">
    <location>
        <begin position="259"/>
        <end position="322"/>
    </location>
</feature>
<dbReference type="InterPro" id="IPR046347">
    <property type="entry name" value="bZIP_sf"/>
</dbReference>
<evidence type="ECO:0000256" key="5">
    <source>
        <dbReference type="SAM" id="MobiDB-lite"/>
    </source>
</evidence>
<evidence type="ECO:0000259" key="6">
    <source>
        <dbReference type="PROSITE" id="PS50217"/>
    </source>
</evidence>
<dbReference type="PANTHER" id="PTHR19304">
    <property type="entry name" value="CYCLIC-AMP RESPONSE ELEMENT BINDING PROTEIN"/>
    <property type="match status" value="1"/>
</dbReference>
<dbReference type="Pfam" id="PF07716">
    <property type="entry name" value="bZIP_2"/>
    <property type="match status" value="1"/>
</dbReference>
<dbReference type="InterPro" id="IPR004827">
    <property type="entry name" value="bZIP"/>
</dbReference>
<dbReference type="Proteomes" id="UP000305883">
    <property type="component" value="Unassembled WGS sequence"/>
</dbReference>
<dbReference type="OrthoDB" id="295274at2759"/>
<evidence type="ECO:0000256" key="1">
    <source>
        <dbReference type="ARBA" id="ARBA00004123"/>
    </source>
</evidence>
<evidence type="ECO:0000313" key="7">
    <source>
        <dbReference type="EMBL" id="TIC95729.1"/>
    </source>
</evidence>
<dbReference type="GO" id="GO:0005634">
    <property type="term" value="C:nucleus"/>
    <property type="evidence" value="ECO:0007669"/>
    <property type="project" value="UniProtKB-SubCell"/>
</dbReference>
<comment type="caution">
    <text evidence="7">The sequence shown here is derived from an EMBL/GenBank/DDBJ whole genome shotgun (WGS) entry which is preliminary data.</text>
</comment>
<feature type="region of interest" description="Disordered" evidence="5">
    <location>
        <begin position="136"/>
        <end position="258"/>
    </location>
</feature>
<keyword evidence="2" id="KW-0805">Transcription regulation</keyword>
<accession>A0A4T0VT19</accession>
<name>A0A4T0VT19_9PEZI</name>
<dbReference type="PROSITE" id="PS00036">
    <property type="entry name" value="BZIP_BASIC"/>
    <property type="match status" value="1"/>
</dbReference>